<protein>
    <submittedName>
        <fullName evidence="1">Uncharacterized protein</fullName>
    </submittedName>
</protein>
<proteinExistence type="predicted"/>
<dbReference type="AlphaFoldDB" id="A0A0E9UR40"/>
<reference evidence="1" key="1">
    <citation type="submission" date="2014-11" db="EMBL/GenBank/DDBJ databases">
        <authorList>
            <person name="Amaro Gonzalez C."/>
        </authorList>
    </citation>
    <scope>NUCLEOTIDE SEQUENCE</scope>
</reference>
<organism evidence="1">
    <name type="scientific">Anguilla anguilla</name>
    <name type="common">European freshwater eel</name>
    <name type="synonym">Muraena anguilla</name>
    <dbReference type="NCBI Taxonomy" id="7936"/>
    <lineage>
        <taxon>Eukaryota</taxon>
        <taxon>Metazoa</taxon>
        <taxon>Chordata</taxon>
        <taxon>Craniata</taxon>
        <taxon>Vertebrata</taxon>
        <taxon>Euteleostomi</taxon>
        <taxon>Actinopterygii</taxon>
        <taxon>Neopterygii</taxon>
        <taxon>Teleostei</taxon>
        <taxon>Anguilliformes</taxon>
        <taxon>Anguillidae</taxon>
        <taxon>Anguilla</taxon>
    </lineage>
</organism>
<sequence>MHIISMPRKSTNFNHNHAIIIIQDL</sequence>
<evidence type="ECO:0000313" key="1">
    <source>
        <dbReference type="EMBL" id="JAH67690.1"/>
    </source>
</evidence>
<name>A0A0E9UR40_ANGAN</name>
<reference evidence="1" key="2">
    <citation type="journal article" date="2015" name="Fish Shellfish Immunol.">
        <title>Early steps in the European eel (Anguilla anguilla)-Vibrio vulnificus interaction in the gills: Role of the RtxA13 toxin.</title>
        <authorList>
            <person name="Callol A."/>
            <person name="Pajuelo D."/>
            <person name="Ebbesson L."/>
            <person name="Teles M."/>
            <person name="MacKenzie S."/>
            <person name="Amaro C."/>
        </authorList>
    </citation>
    <scope>NUCLEOTIDE SEQUENCE</scope>
</reference>
<dbReference type="EMBL" id="GBXM01040887">
    <property type="protein sequence ID" value="JAH67690.1"/>
    <property type="molecule type" value="Transcribed_RNA"/>
</dbReference>
<accession>A0A0E9UR40</accession>